<dbReference type="STRING" id="128403.WA1_27890"/>
<evidence type="ECO:0000313" key="4">
    <source>
        <dbReference type="Proteomes" id="UP000076925"/>
    </source>
</evidence>
<protein>
    <recommendedName>
        <fullName evidence="2">HTH cro/C1-type domain-containing protein</fullName>
    </recommendedName>
</protein>
<keyword evidence="4" id="KW-1185">Reference proteome</keyword>
<dbReference type="EMBL" id="ANNX02000030">
    <property type="protein sequence ID" value="KYC40352.1"/>
    <property type="molecule type" value="Genomic_DNA"/>
</dbReference>
<dbReference type="InterPro" id="IPR010982">
    <property type="entry name" value="Lambda_DNA-bd_dom_sf"/>
</dbReference>
<evidence type="ECO:0000259" key="2">
    <source>
        <dbReference type="PROSITE" id="PS50943"/>
    </source>
</evidence>
<dbReference type="SUPFAM" id="SSF47413">
    <property type="entry name" value="lambda repressor-like DNA-binding domains"/>
    <property type="match status" value="1"/>
</dbReference>
<proteinExistence type="predicted"/>
<accession>A0A139X6V1</accession>
<dbReference type="SMART" id="SM00530">
    <property type="entry name" value="HTH_XRE"/>
    <property type="match status" value="1"/>
</dbReference>
<dbReference type="AlphaFoldDB" id="A0A139X6V1"/>
<reference evidence="3 4" key="1">
    <citation type="journal article" date="2013" name="Genome Biol. Evol.">
        <title>Genomes of Stigonematalean cyanobacteria (subsection V) and the evolution of oxygenic photosynthesis from prokaryotes to plastids.</title>
        <authorList>
            <person name="Dagan T."/>
            <person name="Roettger M."/>
            <person name="Stucken K."/>
            <person name="Landan G."/>
            <person name="Koch R."/>
            <person name="Major P."/>
            <person name="Gould S.B."/>
            <person name="Goremykin V.V."/>
            <person name="Rippka R."/>
            <person name="Tandeau de Marsac N."/>
            <person name="Gugger M."/>
            <person name="Lockhart P.J."/>
            <person name="Allen J.F."/>
            <person name="Brune I."/>
            <person name="Maus I."/>
            <person name="Puhler A."/>
            <person name="Martin W.F."/>
        </authorList>
    </citation>
    <scope>NUCLEOTIDE SEQUENCE [LARGE SCALE GENOMIC DNA]</scope>
    <source>
        <strain evidence="3 4">PCC 7110</strain>
    </source>
</reference>
<evidence type="ECO:0000313" key="3">
    <source>
        <dbReference type="EMBL" id="KYC40352.1"/>
    </source>
</evidence>
<dbReference type="CDD" id="cd00093">
    <property type="entry name" value="HTH_XRE"/>
    <property type="match status" value="1"/>
</dbReference>
<dbReference type="Pfam" id="PF01381">
    <property type="entry name" value="HTH_3"/>
    <property type="match status" value="1"/>
</dbReference>
<dbReference type="OrthoDB" id="514693at2"/>
<feature type="region of interest" description="Disordered" evidence="1">
    <location>
        <begin position="1"/>
        <end position="20"/>
    </location>
</feature>
<gene>
    <name evidence="3" type="ORF">WA1_27890</name>
</gene>
<dbReference type="Gene3D" id="1.10.260.40">
    <property type="entry name" value="lambda repressor-like DNA-binding domains"/>
    <property type="match status" value="1"/>
</dbReference>
<comment type="caution">
    <text evidence="3">The sequence shown here is derived from an EMBL/GenBank/DDBJ whole genome shotgun (WGS) entry which is preliminary data.</text>
</comment>
<name>A0A139X6V1_9CYAN</name>
<dbReference type="PROSITE" id="PS50943">
    <property type="entry name" value="HTH_CROC1"/>
    <property type="match status" value="1"/>
</dbReference>
<evidence type="ECO:0000256" key="1">
    <source>
        <dbReference type="SAM" id="MobiDB-lite"/>
    </source>
</evidence>
<organism evidence="3 4">
    <name type="scientific">Scytonema hofmannii PCC 7110</name>
    <dbReference type="NCBI Taxonomy" id="128403"/>
    <lineage>
        <taxon>Bacteria</taxon>
        <taxon>Bacillati</taxon>
        <taxon>Cyanobacteriota</taxon>
        <taxon>Cyanophyceae</taxon>
        <taxon>Nostocales</taxon>
        <taxon>Scytonemataceae</taxon>
        <taxon>Scytonema</taxon>
    </lineage>
</organism>
<feature type="domain" description="HTH cro/C1-type" evidence="2">
    <location>
        <begin position="33"/>
        <end position="86"/>
    </location>
</feature>
<dbReference type="Proteomes" id="UP000076925">
    <property type="component" value="Unassembled WGS sequence"/>
</dbReference>
<dbReference type="RefSeq" id="WP_017745682.1">
    <property type="nucleotide sequence ID" value="NZ_KQ976354.1"/>
</dbReference>
<sequence length="117" mass="13591">MKSYQEKRKQFSPEAQKRITDRAQEIKDELHILKAIREITGMSQEVLAERLEVGQSYISRLERRDNITLATLANIIRVLGGSIEITIHLPEREPVKFSHLEALFAPDAQHDDQKERE</sequence>
<dbReference type="GO" id="GO:0003677">
    <property type="term" value="F:DNA binding"/>
    <property type="evidence" value="ECO:0007669"/>
    <property type="project" value="InterPro"/>
</dbReference>
<dbReference type="InterPro" id="IPR001387">
    <property type="entry name" value="Cro/C1-type_HTH"/>
</dbReference>